<proteinExistence type="predicted"/>
<dbReference type="Gene3D" id="3.40.630.30">
    <property type="match status" value="1"/>
</dbReference>
<evidence type="ECO:0000313" key="3">
    <source>
        <dbReference type="Proteomes" id="UP000477722"/>
    </source>
</evidence>
<gene>
    <name evidence="2" type="ORF">G5C65_17770</name>
</gene>
<dbReference type="Proteomes" id="UP000477722">
    <property type="component" value="Unassembled WGS sequence"/>
</dbReference>
<comment type="caution">
    <text evidence="2">The sequence shown here is derived from an EMBL/GenBank/DDBJ whole genome shotgun (WGS) entry which is preliminary data.</text>
</comment>
<dbReference type="PROSITE" id="PS51186">
    <property type="entry name" value="GNAT"/>
    <property type="match status" value="1"/>
</dbReference>
<keyword evidence="2" id="KW-0808">Transferase</keyword>
<accession>A0A6G4WYI0</accession>
<evidence type="ECO:0000313" key="2">
    <source>
        <dbReference type="EMBL" id="NGO70168.1"/>
    </source>
</evidence>
<protein>
    <submittedName>
        <fullName evidence="2">GNAT family N-acetyltransferase</fullName>
    </submittedName>
</protein>
<dbReference type="RefSeq" id="WP_165299839.1">
    <property type="nucleotide sequence ID" value="NZ_JAAKZZ010000173.1"/>
</dbReference>
<keyword evidence="3" id="KW-1185">Reference proteome</keyword>
<dbReference type="InterPro" id="IPR016181">
    <property type="entry name" value="Acyl_CoA_acyltransferase"/>
</dbReference>
<feature type="domain" description="N-acetyltransferase" evidence="1">
    <location>
        <begin position="7"/>
        <end position="182"/>
    </location>
</feature>
<name>A0A6G4WYI0_9ACTN</name>
<dbReference type="EMBL" id="JAAKZZ010000173">
    <property type="protein sequence ID" value="NGO70168.1"/>
    <property type="molecule type" value="Genomic_DNA"/>
</dbReference>
<dbReference type="InterPro" id="IPR000182">
    <property type="entry name" value="GNAT_dom"/>
</dbReference>
<dbReference type="AlphaFoldDB" id="A0A6G4WYI0"/>
<dbReference type="GO" id="GO:0016747">
    <property type="term" value="F:acyltransferase activity, transferring groups other than amino-acyl groups"/>
    <property type="evidence" value="ECO:0007669"/>
    <property type="project" value="InterPro"/>
</dbReference>
<sequence>MSHTDTVTVEALDGAGAAEAEDAFALVYAEVFAEPPYRESADDVADTFRRFRSQTRKRTFRGTLARTANGEPIGMAFGYPLSSRTGWWDRVQPPVPADMRREDGHRTFGLMEMAVRVPWRRQGVARRLHEALLAGGEEERALLNVHPESQAAQEAYREWGYRKVGEAHPWAGAALHDVMLLDVHGRD</sequence>
<dbReference type="SUPFAM" id="SSF55729">
    <property type="entry name" value="Acyl-CoA N-acyltransferases (Nat)"/>
    <property type="match status" value="1"/>
</dbReference>
<organism evidence="2 3">
    <name type="scientific">Streptomyces boncukensis</name>
    <dbReference type="NCBI Taxonomy" id="2711219"/>
    <lineage>
        <taxon>Bacteria</taxon>
        <taxon>Bacillati</taxon>
        <taxon>Actinomycetota</taxon>
        <taxon>Actinomycetes</taxon>
        <taxon>Kitasatosporales</taxon>
        <taxon>Streptomycetaceae</taxon>
        <taxon>Streptomyces</taxon>
    </lineage>
</organism>
<reference evidence="2 3" key="1">
    <citation type="submission" date="2020-02" db="EMBL/GenBank/DDBJ databases">
        <title>Whole-genome analyses of novel actinobacteria.</title>
        <authorList>
            <person name="Sahin N."/>
            <person name="Tatar D."/>
        </authorList>
    </citation>
    <scope>NUCLEOTIDE SEQUENCE [LARGE SCALE GENOMIC DNA]</scope>
    <source>
        <strain evidence="2 3">SB3404</strain>
    </source>
</reference>
<dbReference type="Pfam" id="PF00583">
    <property type="entry name" value="Acetyltransf_1"/>
    <property type="match status" value="1"/>
</dbReference>
<evidence type="ECO:0000259" key="1">
    <source>
        <dbReference type="PROSITE" id="PS51186"/>
    </source>
</evidence>